<evidence type="ECO:0000313" key="8">
    <source>
        <dbReference type="Proteomes" id="UP000182257"/>
    </source>
</evidence>
<name>A0A1H4BSQ8_XYLRU</name>
<dbReference type="Gene3D" id="3.20.20.80">
    <property type="entry name" value="Glycosidases"/>
    <property type="match status" value="1"/>
</dbReference>
<comment type="catalytic activity">
    <reaction evidence="1 6">
        <text>The enzyme specifically hydrolyzes (1-&gt;4)-beta-D-galactosidic linkages in type I arabinogalactans.</text>
        <dbReference type="EC" id="3.2.1.89"/>
    </reaction>
</comment>
<evidence type="ECO:0000256" key="4">
    <source>
        <dbReference type="ARBA" id="ARBA00022801"/>
    </source>
</evidence>
<evidence type="ECO:0000256" key="2">
    <source>
        <dbReference type="ARBA" id="ARBA00010687"/>
    </source>
</evidence>
<keyword evidence="5 6" id="KW-0326">Glycosidase</keyword>
<feature type="signal peptide" evidence="6">
    <location>
        <begin position="1"/>
        <end position="21"/>
    </location>
</feature>
<dbReference type="AlphaFoldDB" id="A0A1H4BSQ8"/>
<evidence type="ECO:0000256" key="5">
    <source>
        <dbReference type="ARBA" id="ARBA00023295"/>
    </source>
</evidence>
<evidence type="ECO:0000256" key="6">
    <source>
        <dbReference type="RuleBase" id="RU361192"/>
    </source>
</evidence>
<sequence>MKLLKLLLATTLLCSTNMVRAQKYVGGDISLLSRYEENDANYKDKDGQKITDVLGFMKEQGMNAMRVRLFVEPDIATQEEKGQGVCQDLDYVIKLGKKIKDAGLKFMLDFHYSDTWADPEKQRVPASWIVINTPVYEYIYNYTKESLQALVDAGATPDFIQTGNEISFGMLWDGCKVSANSNWDAYLDTNWNSLATALKNAGKACREICPDAKIIIHTEQCANNPTLDVAFYNRIKDNAIDYDIIGVSYYPYFKGPISHLDNGLSQLEKNFPDKTIMVVETGCSYHYSVGDKDKQYYPLTYEGQRQFTEELITMLNKHQNVKGLFWWFLEANEYGLDWATQRVTDEWYNASLFDNETGRALPALYELKNFSTTSSGIQGIKNEKDKNSVWYALDGRRLGHQPSQTGIYINEGKKKIVR</sequence>
<evidence type="ECO:0000313" key="7">
    <source>
        <dbReference type="EMBL" id="SEA51097.1"/>
    </source>
</evidence>
<dbReference type="InterPro" id="IPR017853">
    <property type="entry name" value="GH"/>
</dbReference>
<dbReference type="GO" id="GO:0015926">
    <property type="term" value="F:glucosidase activity"/>
    <property type="evidence" value="ECO:0007669"/>
    <property type="project" value="InterPro"/>
</dbReference>
<keyword evidence="6" id="KW-0732">Signal</keyword>
<proteinExistence type="inferred from homology"/>
<dbReference type="OrthoDB" id="9768786at2"/>
<dbReference type="InterPro" id="IPR011683">
    <property type="entry name" value="Glyco_hydro_53"/>
</dbReference>
<comment type="similarity">
    <text evidence="2 6">Belongs to the glycosyl hydrolase 53 family.</text>
</comment>
<dbReference type="RefSeq" id="WP_074761001.1">
    <property type="nucleotide sequence ID" value="NZ_FNRF01000003.1"/>
</dbReference>
<accession>A0A1H4BSQ8</accession>
<dbReference type="PANTHER" id="PTHR34983:SF1">
    <property type="entry name" value="ARABINOGALACTAN ENDO-BETA-1,4-GALACTANASE A"/>
    <property type="match status" value="1"/>
</dbReference>
<dbReference type="SUPFAM" id="SSF51445">
    <property type="entry name" value="(Trans)glycosidases"/>
    <property type="match status" value="1"/>
</dbReference>
<feature type="chain" id="PRO_5010002495" description="Arabinogalactan endo-beta-1,4-galactanase" evidence="6">
    <location>
        <begin position="22"/>
        <end position="418"/>
    </location>
</feature>
<dbReference type="PANTHER" id="PTHR34983">
    <property type="entry name" value="ARABINOGALACTAN ENDO-BETA-1,4-GALACTANASE A"/>
    <property type="match status" value="1"/>
</dbReference>
<reference evidence="7 8" key="1">
    <citation type="submission" date="2016-10" db="EMBL/GenBank/DDBJ databases">
        <authorList>
            <person name="de Groot N.N."/>
        </authorList>
    </citation>
    <scope>NUCLEOTIDE SEQUENCE [LARGE SCALE GENOMIC DNA]</scope>
    <source>
        <strain evidence="7 8">D31d</strain>
    </source>
</reference>
<dbReference type="GO" id="GO:0045490">
    <property type="term" value="P:pectin catabolic process"/>
    <property type="evidence" value="ECO:0007669"/>
    <property type="project" value="TreeGrafter"/>
</dbReference>
<keyword evidence="4 6" id="KW-0378">Hydrolase</keyword>
<dbReference type="Pfam" id="PF07745">
    <property type="entry name" value="Glyco_hydro_53"/>
    <property type="match status" value="1"/>
</dbReference>
<protein>
    <recommendedName>
        <fullName evidence="3 6">Arabinogalactan endo-beta-1,4-galactanase</fullName>
        <ecNumber evidence="3 6">3.2.1.89</ecNumber>
    </recommendedName>
</protein>
<dbReference type="EC" id="3.2.1.89" evidence="3 6"/>
<gene>
    <name evidence="7" type="ORF">SAMN05216462_1593</name>
</gene>
<evidence type="ECO:0000256" key="3">
    <source>
        <dbReference type="ARBA" id="ARBA00012556"/>
    </source>
</evidence>
<organism evidence="7 8">
    <name type="scientific">Xylanibacter ruminicola</name>
    <name type="common">Prevotella ruminicola</name>
    <dbReference type="NCBI Taxonomy" id="839"/>
    <lineage>
        <taxon>Bacteria</taxon>
        <taxon>Pseudomonadati</taxon>
        <taxon>Bacteroidota</taxon>
        <taxon>Bacteroidia</taxon>
        <taxon>Bacteroidales</taxon>
        <taxon>Prevotellaceae</taxon>
        <taxon>Xylanibacter</taxon>
    </lineage>
</organism>
<evidence type="ECO:0000256" key="1">
    <source>
        <dbReference type="ARBA" id="ARBA00001695"/>
    </source>
</evidence>
<dbReference type="Proteomes" id="UP000182257">
    <property type="component" value="Unassembled WGS sequence"/>
</dbReference>
<dbReference type="EMBL" id="FNRF01000003">
    <property type="protein sequence ID" value="SEA51097.1"/>
    <property type="molecule type" value="Genomic_DNA"/>
</dbReference>
<dbReference type="GO" id="GO:0031218">
    <property type="term" value="F:arabinogalactan endo-1,4-beta-galactosidase activity"/>
    <property type="evidence" value="ECO:0007669"/>
    <property type="project" value="UniProtKB-EC"/>
</dbReference>